<name>A0A090N6Y1_AFIFE</name>
<accession>A0A090N6Y1</accession>
<protein>
    <submittedName>
        <fullName evidence="1">Uncharacterized protein</fullName>
    </submittedName>
</protein>
<evidence type="ECO:0000313" key="1">
    <source>
        <dbReference type="EMBL" id="CEG07643.1"/>
    </source>
</evidence>
<dbReference type="AlphaFoldDB" id="A0A090N6Y1"/>
<sequence>MRDARGNVLALTTADAPSFFSHFSSFSRSQRRRNASGYTERRETRQPHAADSFAYFFLPAIAFAGPLRVRALVCVR</sequence>
<comment type="caution">
    <text evidence="1">The sequence shown here is derived from an EMBL/GenBank/DDBJ whole genome shotgun (WGS) entry which is preliminary data.</text>
</comment>
<organism evidence="1 2">
    <name type="scientific">Afipia felis</name>
    <name type="common">Cat scratch disease bacillus</name>
    <dbReference type="NCBI Taxonomy" id="1035"/>
    <lineage>
        <taxon>Bacteria</taxon>
        <taxon>Pseudomonadati</taxon>
        <taxon>Pseudomonadota</taxon>
        <taxon>Alphaproteobacteria</taxon>
        <taxon>Hyphomicrobiales</taxon>
        <taxon>Nitrobacteraceae</taxon>
        <taxon>Afipia</taxon>
    </lineage>
</organism>
<evidence type="ECO:0000313" key="2">
    <source>
        <dbReference type="Proteomes" id="UP000035762"/>
    </source>
</evidence>
<reference evidence="1 2" key="1">
    <citation type="journal article" date="2014" name="Genome Announc.">
        <title>Genome Sequence of Afipia felis Strain 76713, Isolated in Hospital Water Using an Amoeba Co-Culture Procedure.</title>
        <authorList>
            <person name="Benamar S."/>
            <person name="La Scola B."/>
            <person name="Croce O."/>
        </authorList>
    </citation>
    <scope>NUCLEOTIDE SEQUENCE [LARGE SCALE GENOMIC DNA]</scope>
    <source>
        <strain evidence="1 2">76713</strain>
    </source>
</reference>
<dbReference type="EMBL" id="CCAZ020000001">
    <property type="protein sequence ID" value="CEG07643.1"/>
    <property type="molecule type" value="Genomic_DNA"/>
</dbReference>
<keyword evidence="2" id="KW-1185">Reference proteome</keyword>
<proteinExistence type="predicted"/>
<dbReference type="Proteomes" id="UP000035762">
    <property type="component" value="Unassembled WGS sequence"/>
</dbReference>
<gene>
    <name evidence="1" type="ORF">BN961_01041</name>
</gene>